<dbReference type="RefSeq" id="WP_090333810.1">
    <property type="nucleotide sequence ID" value="NZ_FNXY01000002.1"/>
</dbReference>
<proteinExistence type="predicted"/>
<dbReference type="OrthoDB" id="961604at2"/>
<evidence type="ECO:0008006" key="4">
    <source>
        <dbReference type="Google" id="ProtNLM"/>
    </source>
</evidence>
<organism evidence="2 3">
    <name type="scientific">Dyadobacter koreensis</name>
    <dbReference type="NCBI Taxonomy" id="408657"/>
    <lineage>
        <taxon>Bacteria</taxon>
        <taxon>Pseudomonadati</taxon>
        <taxon>Bacteroidota</taxon>
        <taxon>Cytophagia</taxon>
        <taxon>Cytophagales</taxon>
        <taxon>Spirosomataceae</taxon>
        <taxon>Dyadobacter</taxon>
    </lineage>
</organism>
<feature type="chain" id="PRO_5011697181" description="Por secretion system C-terminal sorting domain-containing protein" evidence="1">
    <location>
        <begin position="25"/>
        <end position="126"/>
    </location>
</feature>
<feature type="signal peptide" evidence="1">
    <location>
        <begin position="1"/>
        <end position="24"/>
    </location>
</feature>
<dbReference type="EMBL" id="FNXY01000002">
    <property type="protein sequence ID" value="SEI56664.1"/>
    <property type="molecule type" value="Genomic_DNA"/>
</dbReference>
<sequence length="126" mass="14117">MKNSFKTILSVFILTFAVSVSTFASDKEIKKVTGFNSGVYASKSGKIKVNVDKYNDASTAILFQDAKGKVFYKEITGKSDKKLRLEIDTNELPAGNYTLEISSKGEKQTREFQLLEKITERSVKMD</sequence>
<gene>
    <name evidence="2" type="ORF">SAMN04487995_1395</name>
</gene>
<dbReference type="AlphaFoldDB" id="A0A1H6RT74"/>
<evidence type="ECO:0000313" key="2">
    <source>
        <dbReference type="EMBL" id="SEI56664.1"/>
    </source>
</evidence>
<keyword evidence="1" id="KW-0732">Signal</keyword>
<accession>A0A1H6RT74</accession>
<reference evidence="2 3" key="1">
    <citation type="submission" date="2016-10" db="EMBL/GenBank/DDBJ databases">
        <authorList>
            <person name="de Groot N.N."/>
        </authorList>
    </citation>
    <scope>NUCLEOTIDE SEQUENCE [LARGE SCALE GENOMIC DNA]</scope>
    <source>
        <strain evidence="2 3">DSM 19938</strain>
    </source>
</reference>
<evidence type="ECO:0000256" key="1">
    <source>
        <dbReference type="SAM" id="SignalP"/>
    </source>
</evidence>
<evidence type="ECO:0000313" key="3">
    <source>
        <dbReference type="Proteomes" id="UP000199532"/>
    </source>
</evidence>
<keyword evidence="3" id="KW-1185">Reference proteome</keyword>
<name>A0A1H6RT74_9BACT</name>
<dbReference type="Proteomes" id="UP000199532">
    <property type="component" value="Unassembled WGS sequence"/>
</dbReference>
<protein>
    <recommendedName>
        <fullName evidence="4">Por secretion system C-terminal sorting domain-containing protein</fullName>
    </recommendedName>
</protein>